<dbReference type="OrthoDB" id="5418867at2759"/>
<name>A0A1B7P4U7_9EURO</name>
<dbReference type="Proteomes" id="UP000091918">
    <property type="component" value="Unassembled WGS sequence"/>
</dbReference>
<evidence type="ECO:0000256" key="1">
    <source>
        <dbReference type="SAM" id="MobiDB-lite"/>
    </source>
</evidence>
<organism evidence="2 3">
    <name type="scientific">Emergomyces africanus</name>
    <dbReference type="NCBI Taxonomy" id="1955775"/>
    <lineage>
        <taxon>Eukaryota</taxon>
        <taxon>Fungi</taxon>
        <taxon>Dikarya</taxon>
        <taxon>Ascomycota</taxon>
        <taxon>Pezizomycotina</taxon>
        <taxon>Eurotiomycetes</taxon>
        <taxon>Eurotiomycetidae</taxon>
        <taxon>Onygenales</taxon>
        <taxon>Ajellomycetaceae</taxon>
        <taxon>Emergomyces</taxon>
    </lineage>
</organism>
<accession>A0A1B7P4U7</accession>
<protein>
    <recommendedName>
        <fullName evidence="4">Myb-like domain-containing protein</fullName>
    </recommendedName>
</protein>
<comment type="caution">
    <text evidence="2">The sequence shown here is derived from an EMBL/GenBank/DDBJ whole genome shotgun (WGS) entry which is preliminary data.</text>
</comment>
<keyword evidence="3" id="KW-1185">Reference proteome</keyword>
<feature type="region of interest" description="Disordered" evidence="1">
    <location>
        <begin position="92"/>
        <end position="145"/>
    </location>
</feature>
<sequence length="173" mass="19505">MSPSPSFLWIRGIVGQHIRDHSKIQPFKIWLYLITKMTEKTLNPVKMKWDAATEAKLLKQIIKNAKLGKKDHEELAEFMGCTPRAIKEHIVVMQKPAPKHKSEDSAPSTPMKSAKGTPKKHTPVRKMAGNKKRHSSDGEDDNDEKVLEGLLAKRVKAETSNEIEVGDLSNDFI</sequence>
<gene>
    <name evidence="2" type="ORF">ACJ72_01566</name>
</gene>
<reference evidence="2 3" key="1">
    <citation type="submission" date="2015-07" db="EMBL/GenBank/DDBJ databases">
        <title>Emmonsia species relationships and genome sequence.</title>
        <authorList>
            <person name="Cuomo C.A."/>
            <person name="Schwartz I.S."/>
            <person name="Kenyon C."/>
            <person name="de Hoog G.S."/>
            <person name="Govender N.P."/>
            <person name="Botha A."/>
            <person name="Moreno L."/>
            <person name="de Vries M."/>
            <person name="Munoz J.F."/>
            <person name="Stielow J.B."/>
        </authorList>
    </citation>
    <scope>NUCLEOTIDE SEQUENCE [LARGE SCALE GENOMIC DNA]</scope>
    <source>
        <strain evidence="2 3">CBS 136260</strain>
    </source>
</reference>
<dbReference type="EMBL" id="LGUA01000108">
    <property type="protein sequence ID" value="OAX84062.1"/>
    <property type="molecule type" value="Genomic_DNA"/>
</dbReference>
<dbReference type="AlphaFoldDB" id="A0A1B7P4U7"/>
<evidence type="ECO:0000313" key="2">
    <source>
        <dbReference type="EMBL" id="OAX84062.1"/>
    </source>
</evidence>
<proteinExistence type="predicted"/>
<evidence type="ECO:0008006" key="4">
    <source>
        <dbReference type="Google" id="ProtNLM"/>
    </source>
</evidence>
<feature type="compositionally biased region" description="Basic residues" evidence="1">
    <location>
        <begin position="117"/>
        <end position="134"/>
    </location>
</feature>
<evidence type="ECO:0000313" key="3">
    <source>
        <dbReference type="Proteomes" id="UP000091918"/>
    </source>
</evidence>